<dbReference type="HAMAP" id="MF_00209">
    <property type="entry name" value="Inorganic_PPase"/>
    <property type="match status" value="1"/>
</dbReference>
<feature type="binding site" evidence="5">
    <location>
        <position position="42"/>
    </location>
    <ligand>
        <name>substrate</name>
    </ligand>
</feature>
<keyword evidence="2 5" id="KW-0479">Metal-binding</keyword>
<keyword evidence="5" id="KW-0963">Cytoplasm</keyword>
<dbReference type="RefSeq" id="WP_376874986.1">
    <property type="nucleotide sequence ID" value="NZ_JBHUHP010000009.1"/>
</dbReference>
<dbReference type="CDD" id="cd00412">
    <property type="entry name" value="pyrophosphatase"/>
    <property type="match status" value="1"/>
</dbReference>
<evidence type="ECO:0000256" key="5">
    <source>
        <dbReference type="HAMAP-Rule" id="MF_00209"/>
    </source>
</evidence>
<evidence type="ECO:0000313" key="7">
    <source>
        <dbReference type="Proteomes" id="UP001597402"/>
    </source>
</evidence>
<feature type="binding site" evidence="5">
    <location>
        <position position="57"/>
    </location>
    <ligand>
        <name>Mg(2+)</name>
        <dbReference type="ChEBI" id="CHEBI:18420"/>
        <label>1</label>
    </ligand>
</feature>
<comment type="similarity">
    <text evidence="5">Belongs to the PPase family.</text>
</comment>
<comment type="subcellular location">
    <subcellularLocation>
        <location evidence="5">Cytoplasm</location>
    </subcellularLocation>
</comment>
<dbReference type="PANTHER" id="PTHR10286">
    <property type="entry name" value="INORGANIC PYROPHOSPHATASE"/>
    <property type="match status" value="1"/>
</dbReference>
<feature type="binding site" evidence="5">
    <location>
        <position position="16"/>
    </location>
    <ligand>
        <name>substrate</name>
    </ligand>
</feature>
<feature type="binding site" evidence="5">
    <location>
        <position position="30"/>
    </location>
    <ligand>
        <name>substrate</name>
    </ligand>
</feature>
<feature type="binding site" evidence="5">
    <location>
        <position position="52"/>
    </location>
    <ligand>
        <name>Mg(2+)</name>
        <dbReference type="ChEBI" id="CHEBI:18420"/>
        <label>1</label>
    </ligand>
</feature>
<proteinExistence type="inferred from homology"/>
<feature type="active site" description="Proton acceptor" evidence="5">
    <location>
        <position position="89"/>
    </location>
</feature>
<comment type="subunit">
    <text evidence="5">Homohexamer.</text>
</comment>
<reference evidence="7" key="1">
    <citation type="journal article" date="2019" name="Int. J. Syst. Evol. Microbiol.">
        <title>The Global Catalogue of Microorganisms (GCM) 10K type strain sequencing project: providing services to taxonomists for standard genome sequencing and annotation.</title>
        <authorList>
            <consortium name="The Broad Institute Genomics Platform"/>
            <consortium name="The Broad Institute Genome Sequencing Center for Infectious Disease"/>
            <person name="Wu L."/>
            <person name="Ma J."/>
        </authorList>
    </citation>
    <scope>NUCLEOTIDE SEQUENCE [LARGE SCALE GENOMIC DNA]</scope>
    <source>
        <strain evidence="7">JCM 3338</strain>
    </source>
</reference>
<organism evidence="6 7">
    <name type="scientific">Blastococcus deserti</name>
    <dbReference type="NCBI Taxonomy" id="2259033"/>
    <lineage>
        <taxon>Bacteria</taxon>
        <taxon>Bacillati</taxon>
        <taxon>Actinomycetota</taxon>
        <taxon>Actinomycetes</taxon>
        <taxon>Geodermatophilales</taxon>
        <taxon>Geodermatophilaceae</taxon>
        <taxon>Blastococcus</taxon>
    </lineage>
</organism>
<feature type="binding site" evidence="5">
    <location>
        <position position="57"/>
    </location>
    <ligand>
        <name>Mg(2+)</name>
        <dbReference type="ChEBI" id="CHEBI:18420"/>
        <label>2</label>
    </ligand>
</feature>
<dbReference type="InterPro" id="IPR008162">
    <property type="entry name" value="Pyrophosphatase"/>
</dbReference>
<keyword evidence="4 5" id="KW-0460">Magnesium</keyword>
<comment type="cofactor">
    <cofactor evidence="1 5">
        <name>Mg(2+)</name>
        <dbReference type="ChEBI" id="CHEBI:18420"/>
    </cofactor>
</comment>
<dbReference type="Proteomes" id="UP001597402">
    <property type="component" value="Unassembled WGS sequence"/>
</dbReference>
<feature type="binding site" evidence="5">
    <location>
        <position position="89"/>
    </location>
    <ligand>
        <name>Mg(2+)</name>
        <dbReference type="ChEBI" id="CHEBI:18420"/>
        <label>3</label>
    </ligand>
</feature>
<dbReference type="PROSITE" id="PS00387">
    <property type="entry name" value="PPASE"/>
    <property type="match status" value="1"/>
</dbReference>
<dbReference type="Gene3D" id="3.90.80.10">
    <property type="entry name" value="Inorganic pyrophosphatase"/>
    <property type="match status" value="1"/>
</dbReference>
<evidence type="ECO:0000256" key="1">
    <source>
        <dbReference type="ARBA" id="ARBA00001946"/>
    </source>
</evidence>
<comment type="caution">
    <text evidence="6">The sequence shown here is derived from an EMBL/GenBank/DDBJ whole genome shotgun (WGS) entry which is preliminary data.</text>
</comment>
<feature type="binding site" evidence="5">
    <location>
        <position position="126"/>
    </location>
    <ligand>
        <name>substrate</name>
    </ligand>
</feature>
<comment type="function">
    <text evidence="5">Catalyzes the hydrolysis of inorganic pyrophosphate (PPi) forming two phosphate ions.</text>
</comment>
<dbReference type="EMBL" id="JBHUHP010000009">
    <property type="protein sequence ID" value="MFD2091997.1"/>
    <property type="molecule type" value="Genomic_DNA"/>
</dbReference>
<evidence type="ECO:0000256" key="4">
    <source>
        <dbReference type="ARBA" id="ARBA00022842"/>
    </source>
</evidence>
<dbReference type="EC" id="3.6.1.1" evidence="5"/>
<gene>
    <name evidence="5" type="primary">ppa</name>
    <name evidence="6" type="ORF">ACFSHS_10490</name>
</gene>
<dbReference type="SUPFAM" id="SSF50324">
    <property type="entry name" value="Inorganic pyrophosphatase"/>
    <property type="match status" value="1"/>
</dbReference>
<accession>A0ABW4X9J5</accession>
<comment type="catalytic activity">
    <reaction evidence="5">
        <text>diphosphate + H2O = 2 phosphate + H(+)</text>
        <dbReference type="Rhea" id="RHEA:24576"/>
        <dbReference type="ChEBI" id="CHEBI:15377"/>
        <dbReference type="ChEBI" id="CHEBI:15378"/>
        <dbReference type="ChEBI" id="CHEBI:33019"/>
        <dbReference type="ChEBI" id="CHEBI:43474"/>
        <dbReference type="EC" id="3.6.1.1"/>
    </reaction>
</comment>
<feature type="binding site" evidence="5">
    <location>
        <position position="8"/>
    </location>
    <ligand>
        <name>Mg(2+)</name>
        <dbReference type="ChEBI" id="CHEBI:18420"/>
        <label>2</label>
    </ligand>
</feature>
<feature type="binding site" evidence="5">
    <location>
        <position position="84"/>
    </location>
    <ligand>
        <name>Mg(2+)</name>
        <dbReference type="ChEBI" id="CHEBI:18420"/>
        <label>3</label>
    </ligand>
</feature>
<keyword evidence="7" id="KW-1185">Reference proteome</keyword>
<feature type="binding site" evidence="5">
    <location>
        <position position="89"/>
    </location>
    <ligand>
        <name>Mg(2+)</name>
        <dbReference type="ChEBI" id="CHEBI:18420"/>
        <label>1</label>
    </ligand>
</feature>
<protein>
    <recommendedName>
        <fullName evidence="5">Inorganic pyrophosphatase</fullName>
        <ecNumber evidence="5">3.6.1.1</ecNumber>
    </recommendedName>
    <alternativeName>
        <fullName evidence="5">Pyrophosphate phospho-hydrolase</fullName>
        <shortName evidence="5">PPase</shortName>
    </alternativeName>
</protein>
<name>A0ABW4X9J5_9ACTN</name>
<evidence type="ECO:0000256" key="3">
    <source>
        <dbReference type="ARBA" id="ARBA00022801"/>
    </source>
</evidence>
<dbReference type="Pfam" id="PF00719">
    <property type="entry name" value="Pyrophosphatase"/>
    <property type="match status" value="1"/>
</dbReference>
<dbReference type="InterPro" id="IPR036649">
    <property type="entry name" value="Pyrophosphatase_sf"/>
</dbReference>
<evidence type="ECO:0000256" key="2">
    <source>
        <dbReference type="ARBA" id="ARBA00022723"/>
    </source>
</evidence>
<sequence>MDVDVIVEIPKGSRNKYEYDQQLGRIRLDRMLFTATGYPGDYGFVPDTLAEDGDPIDVVVLLDEPTFPGCMIRARVIAVFWMRDEERADAKLLCVSANDPRKAHLQELEDVPMHQIAEIWHFFETYEALEPGKSLAGSRGWERRKEAIQALEDARRRFAERQPVDAAAPV</sequence>
<evidence type="ECO:0000313" key="6">
    <source>
        <dbReference type="EMBL" id="MFD2091997.1"/>
    </source>
</evidence>
<keyword evidence="3 5" id="KW-0378">Hydrolase</keyword>